<feature type="non-terminal residue" evidence="2">
    <location>
        <position position="1"/>
    </location>
</feature>
<dbReference type="AlphaFoldDB" id="A0A1Q3BLC9"/>
<dbReference type="InterPro" id="IPR036396">
    <property type="entry name" value="Cyt_P450_sf"/>
</dbReference>
<dbReference type="GO" id="GO:0016705">
    <property type="term" value="F:oxidoreductase activity, acting on paired donors, with incorporation or reduction of molecular oxygen"/>
    <property type="evidence" value="ECO:0007669"/>
    <property type="project" value="InterPro"/>
</dbReference>
<evidence type="ECO:0000313" key="3">
    <source>
        <dbReference type="Proteomes" id="UP000187406"/>
    </source>
</evidence>
<dbReference type="GO" id="GO:0020037">
    <property type="term" value="F:heme binding"/>
    <property type="evidence" value="ECO:0007669"/>
    <property type="project" value="InterPro"/>
</dbReference>
<reference evidence="3" key="1">
    <citation type="submission" date="2016-04" db="EMBL/GenBank/DDBJ databases">
        <title>Cephalotus genome sequencing.</title>
        <authorList>
            <person name="Fukushima K."/>
            <person name="Hasebe M."/>
            <person name="Fang X."/>
        </authorList>
    </citation>
    <scope>NUCLEOTIDE SEQUENCE [LARGE SCALE GENOMIC DNA]</scope>
    <source>
        <strain evidence="3">cv. St1</strain>
    </source>
</reference>
<dbReference type="OrthoDB" id="3945418at2759"/>
<dbReference type="Proteomes" id="UP000187406">
    <property type="component" value="Unassembled WGS sequence"/>
</dbReference>
<dbReference type="GO" id="GO:0004497">
    <property type="term" value="F:monooxygenase activity"/>
    <property type="evidence" value="ECO:0007669"/>
    <property type="project" value="InterPro"/>
</dbReference>
<dbReference type="STRING" id="3775.A0A1Q3BLC9"/>
<evidence type="ECO:0000313" key="2">
    <source>
        <dbReference type="EMBL" id="GAV68642.1"/>
    </source>
</evidence>
<organism evidence="2 3">
    <name type="scientific">Cephalotus follicularis</name>
    <name type="common">Albany pitcher plant</name>
    <dbReference type="NCBI Taxonomy" id="3775"/>
    <lineage>
        <taxon>Eukaryota</taxon>
        <taxon>Viridiplantae</taxon>
        <taxon>Streptophyta</taxon>
        <taxon>Embryophyta</taxon>
        <taxon>Tracheophyta</taxon>
        <taxon>Spermatophyta</taxon>
        <taxon>Magnoliopsida</taxon>
        <taxon>eudicotyledons</taxon>
        <taxon>Gunneridae</taxon>
        <taxon>Pentapetalae</taxon>
        <taxon>rosids</taxon>
        <taxon>fabids</taxon>
        <taxon>Oxalidales</taxon>
        <taxon>Cephalotaceae</taxon>
        <taxon>Cephalotus</taxon>
    </lineage>
</organism>
<comment type="caution">
    <text evidence="2">The sequence shown here is derived from an EMBL/GenBank/DDBJ whole genome shotgun (WGS) entry which is preliminary data.</text>
</comment>
<keyword evidence="1" id="KW-0732">Signal</keyword>
<gene>
    <name evidence="2" type="ORF">CFOL_v3_12145</name>
</gene>
<evidence type="ECO:0000256" key="1">
    <source>
        <dbReference type="SAM" id="SignalP"/>
    </source>
</evidence>
<dbReference type="Gene3D" id="1.10.630.10">
    <property type="entry name" value="Cytochrome P450"/>
    <property type="match status" value="1"/>
</dbReference>
<dbReference type="GO" id="GO:0005506">
    <property type="term" value="F:iron ion binding"/>
    <property type="evidence" value="ECO:0007669"/>
    <property type="project" value="InterPro"/>
</dbReference>
<dbReference type="SUPFAM" id="SSF48264">
    <property type="entry name" value="Cytochrome P450"/>
    <property type="match status" value="1"/>
</dbReference>
<feature type="chain" id="PRO_5013043624" evidence="1">
    <location>
        <begin position="18"/>
        <end position="127"/>
    </location>
</feature>
<protein>
    <submittedName>
        <fullName evidence="2">Uncharacterized protein</fullName>
    </submittedName>
</protein>
<name>A0A1Q3BLC9_CEPFO</name>
<sequence>LVPVMILLLLTTTTTKRRRSSSKRLPLPPGSLGLPIISQGLSFFRAMKSNTAEKWLDQRTQKYGPISKLTLMEKQTVLIYGQAANKSIFTSNNSGITSNQRSKPTRVISRDINFLELVDHDNKVREE</sequence>
<dbReference type="InParanoid" id="A0A1Q3BLC9"/>
<feature type="signal peptide" evidence="1">
    <location>
        <begin position="1"/>
        <end position="17"/>
    </location>
</feature>
<keyword evidence="3" id="KW-1185">Reference proteome</keyword>
<accession>A0A1Q3BLC9</accession>
<proteinExistence type="predicted"/>
<dbReference type="EMBL" id="BDDD01000647">
    <property type="protein sequence ID" value="GAV68642.1"/>
    <property type="molecule type" value="Genomic_DNA"/>
</dbReference>